<dbReference type="EMBL" id="CAMXCT030000835">
    <property type="protein sequence ID" value="CAL4771075.1"/>
    <property type="molecule type" value="Genomic_DNA"/>
</dbReference>
<dbReference type="AlphaFoldDB" id="A0A9P1FPM3"/>
<sequence>MARRLSTPLVMLAAGLSLTAMQEGFIPEGRGPQGPKLSRRAMWLAPVLGKAAAAMAEEPISSDLVLVDATNLLLPSTETNLNRLLRKLQQETGLKLRLICPPRGIQDNRDEFEAWLKPFKKDLSVSLDTVVILAEERFMARAKQIPLQLMSIQAGSRLQERFQYRLTNGLLISIAERYGNSDSVAKTGPDLAIEQATRNVAAAMFALIDDPQVRYLRALPEDQVAKILQKHGL</sequence>
<keyword evidence="1" id="KW-0732">Signal</keyword>
<comment type="caution">
    <text evidence="2">The sequence shown here is derived from an EMBL/GenBank/DDBJ whole genome shotgun (WGS) entry which is preliminary data.</text>
</comment>
<feature type="signal peptide" evidence="1">
    <location>
        <begin position="1"/>
        <end position="21"/>
    </location>
</feature>
<evidence type="ECO:0000313" key="3">
    <source>
        <dbReference type="EMBL" id="CAL4771075.1"/>
    </source>
</evidence>
<evidence type="ECO:0000256" key="1">
    <source>
        <dbReference type="SAM" id="SignalP"/>
    </source>
</evidence>
<evidence type="ECO:0000313" key="4">
    <source>
        <dbReference type="Proteomes" id="UP001152797"/>
    </source>
</evidence>
<dbReference type="EMBL" id="CAMXCT010000835">
    <property type="protein sequence ID" value="CAI3983763.1"/>
    <property type="molecule type" value="Genomic_DNA"/>
</dbReference>
<protein>
    <submittedName>
        <fullName evidence="2">Uncharacterized protein</fullName>
    </submittedName>
</protein>
<gene>
    <name evidence="2" type="ORF">C1SCF055_LOCUS11351</name>
</gene>
<reference evidence="3 4" key="2">
    <citation type="submission" date="2024-05" db="EMBL/GenBank/DDBJ databases">
        <authorList>
            <person name="Chen Y."/>
            <person name="Shah S."/>
            <person name="Dougan E. K."/>
            <person name="Thang M."/>
            <person name="Chan C."/>
        </authorList>
    </citation>
    <scope>NUCLEOTIDE SEQUENCE [LARGE SCALE GENOMIC DNA]</scope>
</reference>
<keyword evidence="4" id="KW-1185">Reference proteome</keyword>
<accession>A0A9P1FPM3</accession>
<dbReference type="EMBL" id="CAMXCT020000835">
    <property type="protein sequence ID" value="CAL1137138.1"/>
    <property type="molecule type" value="Genomic_DNA"/>
</dbReference>
<proteinExistence type="predicted"/>
<organism evidence="2">
    <name type="scientific">Cladocopium goreaui</name>
    <dbReference type="NCBI Taxonomy" id="2562237"/>
    <lineage>
        <taxon>Eukaryota</taxon>
        <taxon>Sar</taxon>
        <taxon>Alveolata</taxon>
        <taxon>Dinophyceae</taxon>
        <taxon>Suessiales</taxon>
        <taxon>Symbiodiniaceae</taxon>
        <taxon>Cladocopium</taxon>
    </lineage>
</organism>
<evidence type="ECO:0000313" key="2">
    <source>
        <dbReference type="EMBL" id="CAI3983763.1"/>
    </source>
</evidence>
<reference evidence="2" key="1">
    <citation type="submission" date="2022-10" db="EMBL/GenBank/DDBJ databases">
        <authorList>
            <person name="Chen Y."/>
            <person name="Dougan E. K."/>
            <person name="Chan C."/>
            <person name="Rhodes N."/>
            <person name="Thang M."/>
        </authorList>
    </citation>
    <scope>NUCLEOTIDE SEQUENCE</scope>
</reference>
<dbReference type="Proteomes" id="UP001152797">
    <property type="component" value="Unassembled WGS sequence"/>
</dbReference>
<name>A0A9P1FPM3_9DINO</name>
<feature type="chain" id="PRO_5043272104" evidence="1">
    <location>
        <begin position="22"/>
        <end position="233"/>
    </location>
</feature>
<dbReference type="OrthoDB" id="417797at2759"/>